<keyword evidence="2 3" id="KW-0342">GTP-binding</keyword>
<dbReference type="GO" id="GO:0003924">
    <property type="term" value="F:GTPase activity"/>
    <property type="evidence" value="ECO:0007669"/>
    <property type="project" value="InterPro"/>
</dbReference>
<evidence type="ECO:0000256" key="1">
    <source>
        <dbReference type="ARBA" id="ARBA00022741"/>
    </source>
</evidence>
<accession>A0A6B2LR11</accession>
<dbReference type="PANTHER" id="PTHR11711">
    <property type="entry name" value="ADP RIBOSYLATION FACTOR-RELATED"/>
    <property type="match status" value="1"/>
</dbReference>
<dbReference type="EMBL" id="GIBP01010396">
    <property type="protein sequence ID" value="NDV39365.1"/>
    <property type="molecule type" value="Transcribed_RNA"/>
</dbReference>
<keyword evidence="1 3" id="KW-0547">Nucleotide-binding</keyword>
<evidence type="ECO:0000256" key="3">
    <source>
        <dbReference type="PIRSR" id="PIRSR606689-1"/>
    </source>
</evidence>
<sequence>MWRHYYQNTQGVVFVIDSNDKERISEATYEIAKILREDEVANIPILVFANKQDLPKAMTPYQVACELELRDSFQEEEIRSEKTSTGNYFSGRHWRVQPSIATTGEGLWEGFQWLLAAIKKNT</sequence>
<dbReference type="Gene3D" id="3.40.50.300">
    <property type="entry name" value="P-loop containing nucleotide triphosphate hydrolases"/>
    <property type="match status" value="1"/>
</dbReference>
<organism evidence="4">
    <name type="scientific">Arcella intermedia</name>
    <dbReference type="NCBI Taxonomy" id="1963864"/>
    <lineage>
        <taxon>Eukaryota</taxon>
        <taxon>Amoebozoa</taxon>
        <taxon>Tubulinea</taxon>
        <taxon>Elardia</taxon>
        <taxon>Arcellinida</taxon>
        <taxon>Sphaerothecina</taxon>
        <taxon>Arcellidae</taxon>
        <taxon>Arcella</taxon>
    </lineage>
</organism>
<feature type="binding site" evidence="3">
    <location>
        <begin position="50"/>
        <end position="53"/>
    </location>
    <ligand>
        <name>GTP</name>
        <dbReference type="ChEBI" id="CHEBI:37565"/>
    </ligand>
</feature>
<dbReference type="Pfam" id="PF00025">
    <property type="entry name" value="Arf"/>
    <property type="match status" value="1"/>
</dbReference>
<reference evidence="4" key="1">
    <citation type="journal article" date="2020" name="J. Eukaryot. Microbiol.">
        <title>De novo Sequencing, Assembly and Annotation of the Transcriptome for the Free-Living Testate Amoeba Arcella intermedia.</title>
        <authorList>
            <person name="Ribeiro G.M."/>
            <person name="Porfirio-Sousa A.L."/>
            <person name="Maurer-Alcala X.X."/>
            <person name="Katz L.A."/>
            <person name="Lahr D.J.G."/>
        </authorList>
    </citation>
    <scope>NUCLEOTIDE SEQUENCE</scope>
</reference>
<dbReference type="AlphaFoldDB" id="A0A6B2LR11"/>
<dbReference type="InterPro" id="IPR027417">
    <property type="entry name" value="P-loop_NTPase"/>
</dbReference>
<dbReference type="GO" id="GO:0005525">
    <property type="term" value="F:GTP binding"/>
    <property type="evidence" value="ECO:0007669"/>
    <property type="project" value="UniProtKB-KW"/>
</dbReference>
<dbReference type="InterPro" id="IPR024156">
    <property type="entry name" value="Small_GTPase_ARF"/>
</dbReference>
<dbReference type="SMART" id="SM00177">
    <property type="entry name" value="ARF"/>
    <property type="match status" value="1"/>
</dbReference>
<protein>
    <submittedName>
        <fullName evidence="4">Uncharacterized protein</fullName>
    </submittedName>
</protein>
<dbReference type="InterPro" id="IPR006689">
    <property type="entry name" value="Small_GTPase_ARF/SAR"/>
</dbReference>
<evidence type="ECO:0000256" key="2">
    <source>
        <dbReference type="ARBA" id="ARBA00023134"/>
    </source>
</evidence>
<dbReference type="PROSITE" id="PS51417">
    <property type="entry name" value="ARF"/>
    <property type="match status" value="1"/>
</dbReference>
<name>A0A6B2LR11_9EUKA</name>
<evidence type="ECO:0000313" key="4">
    <source>
        <dbReference type="EMBL" id="NDV39365.1"/>
    </source>
</evidence>
<dbReference type="SUPFAM" id="SSF52540">
    <property type="entry name" value="P-loop containing nucleoside triphosphate hydrolases"/>
    <property type="match status" value="1"/>
</dbReference>
<proteinExistence type="predicted"/>